<feature type="transmembrane region" description="Helical" evidence="1">
    <location>
        <begin position="268"/>
        <end position="290"/>
    </location>
</feature>
<evidence type="ECO:0000313" key="3">
    <source>
        <dbReference type="EMBL" id="PCD76382.1"/>
    </source>
</evidence>
<keyword evidence="1" id="KW-0812">Transmembrane</keyword>
<dbReference type="GO" id="GO:0004175">
    <property type="term" value="F:endopeptidase activity"/>
    <property type="evidence" value="ECO:0007669"/>
    <property type="project" value="UniProtKB-ARBA"/>
</dbReference>
<reference evidence="3 4" key="1">
    <citation type="submission" date="2017-09" db="EMBL/GenBank/DDBJ databases">
        <title>A multilocus sequence analysis scheme for characterization of bacteria in the genus Thioclava.</title>
        <authorList>
            <person name="Liu Y."/>
            <person name="Shao Z."/>
        </authorList>
    </citation>
    <scope>NUCLEOTIDE SEQUENCE [LARGE SCALE GENOMIC DNA]</scope>
    <source>
        <strain evidence="3 4">CAU 1312</strain>
    </source>
</reference>
<dbReference type="GO" id="GO:0080120">
    <property type="term" value="P:CAAX-box protein maturation"/>
    <property type="evidence" value="ECO:0007669"/>
    <property type="project" value="UniProtKB-ARBA"/>
</dbReference>
<accession>A0A2A4CQ54</accession>
<protein>
    <submittedName>
        <fullName evidence="3">CPBP family intramembrane metalloprotease</fullName>
    </submittedName>
</protein>
<keyword evidence="4" id="KW-1185">Reference proteome</keyword>
<dbReference type="Pfam" id="PF02517">
    <property type="entry name" value="Rce1-like"/>
    <property type="match status" value="1"/>
</dbReference>
<name>A0A2A4CQ54_9RHOB</name>
<keyword evidence="3" id="KW-0482">Metalloprotease</keyword>
<feature type="domain" description="CAAX prenyl protease 2/Lysostaphin resistance protein A-like" evidence="2">
    <location>
        <begin position="143"/>
        <end position="238"/>
    </location>
</feature>
<evidence type="ECO:0000259" key="2">
    <source>
        <dbReference type="Pfam" id="PF02517"/>
    </source>
</evidence>
<proteinExistence type="predicted"/>
<dbReference type="Proteomes" id="UP000243507">
    <property type="component" value="Unassembled WGS sequence"/>
</dbReference>
<dbReference type="GO" id="GO:0008237">
    <property type="term" value="F:metallopeptidase activity"/>
    <property type="evidence" value="ECO:0007669"/>
    <property type="project" value="UniProtKB-KW"/>
</dbReference>
<keyword evidence="3" id="KW-0645">Protease</keyword>
<dbReference type="EMBL" id="NTJD01000006">
    <property type="protein sequence ID" value="PCD76382.1"/>
    <property type="molecule type" value="Genomic_DNA"/>
</dbReference>
<feature type="transmembrane region" description="Helical" evidence="1">
    <location>
        <begin position="228"/>
        <end position="248"/>
    </location>
</feature>
<organism evidence="3 4">
    <name type="scientific">Pseudothioclava arenosa</name>
    <dbReference type="NCBI Taxonomy" id="1795308"/>
    <lineage>
        <taxon>Bacteria</taxon>
        <taxon>Pseudomonadati</taxon>
        <taxon>Pseudomonadota</taxon>
        <taxon>Alphaproteobacteria</taxon>
        <taxon>Rhodobacterales</taxon>
        <taxon>Paracoccaceae</taxon>
        <taxon>Pseudothioclava</taxon>
    </lineage>
</organism>
<feature type="transmembrane region" description="Helical" evidence="1">
    <location>
        <begin position="68"/>
        <end position="87"/>
    </location>
</feature>
<feature type="transmembrane region" description="Helical" evidence="1">
    <location>
        <begin position="21"/>
        <end position="48"/>
    </location>
</feature>
<dbReference type="InterPro" id="IPR003675">
    <property type="entry name" value="Rce1/LyrA-like_dom"/>
</dbReference>
<evidence type="ECO:0000256" key="1">
    <source>
        <dbReference type="SAM" id="Phobius"/>
    </source>
</evidence>
<feature type="transmembrane region" description="Helical" evidence="1">
    <location>
        <begin position="178"/>
        <end position="196"/>
    </location>
</feature>
<dbReference type="GO" id="GO:0006508">
    <property type="term" value="P:proteolysis"/>
    <property type="evidence" value="ECO:0007669"/>
    <property type="project" value="UniProtKB-KW"/>
</dbReference>
<feature type="transmembrane region" description="Helical" evidence="1">
    <location>
        <begin position="202"/>
        <end position="221"/>
    </location>
</feature>
<keyword evidence="1" id="KW-1133">Transmembrane helix</keyword>
<keyword evidence="1" id="KW-0472">Membrane</keyword>
<feature type="transmembrane region" description="Helical" evidence="1">
    <location>
        <begin position="138"/>
        <end position="157"/>
    </location>
</feature>
<comment type="caution">
    <text evidence="3">The sequence shown here is derived from an EMBL/GenBank/DDBJ whole genome shotgun (WGS) entry which is preliminary data.</text>
</comment>
<feature type="transmembrane region" description="Helical" evidence="1">
    <location>
        <begin position="107"/>
        <end position="126"/>
    </location>
</feature>
<evidence type="ECO:0000313" key="4">
    <source>
        <dbReference type="Proteomes" id="UP000243507"/>
    </source>
</evidence>
<keyword evidence="3" id="KW-0378">Hydrolase</keyword>
<gene>
    <name evidence="3" type="ORF">CLN94_09345</name>
</gene>
<dbReference type="AlphaFoldDB" id="A0A2A4CQ54"/>
<sequence>MQYRLLDLFVRPARARAEYWRSALGVVAIAALYFGGTWLALMLVAQVVSPMQFLGILRKIATGSTPEGLIMLLSTFAPLAMATSFVLRWLHQRNYRTLFGQGWTRDFLRVLVPLVAFQLALFPLALLNPDVGRSTPLATVLAWFPVLLGFLMLQVTAEEMVFRGYLLQQLGARSRHPTVWMLAPSILFGVLHFNPADFGGNAIYPAIWAMIFGCLAADLTARTGNLGAALAFHFVINLSGMVLVGLYGTLDGLALFTLVINTRDFSQVLPYLATDLLSMLVSWLIARLVLRV</sequence>